<dbReference type="PANTHER" id="PTHR33677:SF5">
    <property type="entry name" value="TRANSCRIPTIONAL REPRESSOR FRMR"/>
    <property type="match status" value="1"/>
</dbReference>
<dbReference type="InterPro" id="IPR003735">
    <property type="entry name" value="Metal_Tscrpt_repr"/>
</dbReference>
<evidence type="ECO:0000313" key="1">
    <source>
        <dbReference type="EMBL" id="MFC4355727.1"/>
    </source>
</evidence>
<reference evidence="2" key="1">
    <citation type="journal article" date="2019" name="Int. J. Syst. Evol. Microbiol.">
        <title>The Global Catalogue of Microorganisms (GCM) 10K type strain sequencing project: providing services to taxonomists for standard genome sequencing and annotation.</title>
        <authorList>
            <consortium name="The Broad Institute Genomics Platform"/>
            <consortium name="The Broad Institute Genome Sequencing Center for Infectious Disease"/>
            <person name="Wu L."/>
            <person name="Ma J."/>
        </authorList>
    </citation>
    <scope>NUCLEOTIDE SEQUENCE [LARGE SCALE GENOMIC DNA]</scope>
    <source>
        <strain evidence="2">CCUG 50353</strain>
    </source>
</reference>
<accession>A0ABV8UWN3</accession>
<dbReference type="PANTHER" id="PTHR33677">
    <property type="entry name" value="TRANSCRIPTIONAL REPRESSOR FRMR-RELATED"/>
    <property type="match status" value="1"/>
</dbReference>
<organism evidence="1 2">
    <name type="scientific">Chryseomicrobium palamuruense</name>
    <dbReference type="NCBI Taxonomy" id="682973"/>
    <lineage>
        <taxon>Bacteria</taxon>
        <taxon>Bacillati</taxon>
        <taxon>Bacillota</taxon>
        <taxon>Bacilli</taxon>
        <taxon>Bacillales</taxon>
        <taxon>Caryophanaceae</taxon>
        <taxon>Chryseomicrobium</taxon>
    </lineage>
</organism>
<protein>
    <submittedName>
        <fullName evidence="1">Metal-sensing transcriptional repressor</fullName>
    </submittedName>
</protein>
<dbReference type="EMBL" id="JBHSEF010000024">
    <property type="protein sequence ID" value="MFC4355727.1"/>
    <property type="molecule type" value="Genomic_DNA"/>
</dbReference>
<dbReference type="InterPro" id="IPR038390">
    <property type="entry name" value="Metal_Tscrpt_repr_sf"/>
</dbReference>
<evidence type="ECO:0000313" key="2">
    <source>
        <dbReference type="Proteomes" id="UP001595733"/>
    </source>
</evidence>
<dbReference type="Gene3D" id="1.20.58.1000">
    <property type="entry name" value="Metal-sensitive repressor, helix protomer"/>
    <property type="match status" value="1"/>
</dbReference>
<dbReference type="RefSeq" id="WP_378142289.1">
    <property type="nucleotide sequence ID" value="NZ_JBHSEF010000024.1"/>
</dbReference>
<name>A0ABV8UWN3_9BACL</name>
<sequence length="87" mass="9646">MEYPNEINNRIIRAEGQVVGILRMMDEERECSDIVAQLSAVRSALDKTIRLVVSANLEVCVRTSVQNGTNDAGKSVQDAENLLIKSR</sequence>
<dbReference type="Pfam" id="PF02583">
    <property type="entry name" value="Trns_repr_metal"/>
    <property type="match status" value="1"/>
</dbReference>
<dbReference type="Proteomes" id="UP001595733">
    <property type="component" value="Unassembled WGS sequence"/>
</dbReference>
<comment type="caution">
    <text evidence="1">The sequence shown here is derived from an EMBL/GenBank/DDBJ whole genome shotgun (WGS) entry which is preliminary data.</text>
</comment>
<gene>
    <name evidence="1" type="ORF">ACFO0S_11755</name>
</gene>
<keyword evidence="2" id="KW-1185">Reference proteome</keyword>
<proteinExistence type="predicted"/>